<dbReference type="PANTHER" id="PTHR24264">
    <property type="entry name" value="TRYPSIN-RELATED"/>
    <property type="match status" value="1"/>
</dbReference>
<dbReference type="Pfam" id="PF00089">
    <property type="entry name" value="Trypsin"/>
    <property type="match status" value="2"/>
</dbReference>
<keyword evidence="4" id="KW-1015">Disulfide bond</keyword>
<keyword evidence="1 6" id="KW-0645">Protease</keyword>
<dbReference type="PRINTS" id="PR00722">
    <property type="entry name" value="CHYMOTRYPSIN"/>
</dbReference>
<evidence type="ECO:0000256" key="6">
    <source>
        <dbReference type="RuleBase" id="RU363034"/>
    </source>
</evidence>
<sequence>MDEKPECVRVKVCSHPGNPGHGIVSIRLMSKPTVVTMRPQRGRYEQLISPSSSRSGRPPLALMDAESNAYGRTSADWTAMSAESHSQQQGEWDAHIPDGYYRANTRMHFACVSGFYKLVGSETRTCLSSGQWTGIQPTCLPVCGKSSAPRTPYIVNGITTKKGEWPWQAGISRYHKFKWQLDCGGALLSENLVVTAAHCVTMYPLNVPLPQTHIRVSLGKFYRNDSHDDDEVQRFAVEEIRVHREYNPANFNADIALLRLKRPARLTYAVQPVCLPTNHSLSTTHLSQVPVTDYMFCAGYGTEMSDSCNGDSGGPMVFSVGSGASHHWVLEGIVSWGSPKGCAIPSHYGGYTRVERFVDWIAEYL</sequence>
<evidence type="ECO:0000313" key="9">
    <source>
        <dbReference type="Proteomes" id="UP000695022"/>
    </source>
</evidence>
<evidence type="ECO:0000256" key="4">
    <source>
        <dbReference type="ARBA" id="ARBA00023157"/>
    </source>
</evidence>
<dbReference type="InterPro" id="IPR018114">
    <property type="entry name" value="TRYPSIN_HIS"/>
</dbReference>
<keyword evidence="5" id="KW-0768">Sushi</keyword>
<dbReference type="Gene3D" id="2.40.10.10">
    <property type="entry name" value="Trypsin-like serine proteases"/>
    <property type="match status" value="2"/>
</dbReference>
<dbReference type="InterPro" id="IPR001254">
    <property type="entry name" value="Trypsin_dom"/>
</dbReference>
<dbReference type="Gene3D" id="2.10.70.10">
    <property type="entry name" value="Complement Module, domain 1"/>
    <property type="match status" value="1"/>
</dbReference>
<accession>A0ABM1DWP4</accession>
<evidence type="ECO:0000259" key="7">
    <source>
        <dbReference type="PROSITE" id="PS50240"/>
    </source>
</evidence>
<dbReference type="CDD" id="cd00033">
    <property type="entry name" value="CCP"/>
    <property type="match status" value="1"/>
</dbReference>
<dbReference type="InterPro" id="IPR000436">
    <property type="entry name" value="Sushi_SCR_CCP_dom"/>
</dbReference>
<dbReference type="PANTHER" id="PTHR24264:SF54">
    <property type="entry name" value="PEPTIDASE S1 DOMAIN-CONTAINING PROTEIN"/>
    <property type="match status" value="1"/>
</dbReference>
<dbReference type="CDD" id="cd00190">
    <property type="entry name" value="Tryp_SPc"/>
    <property type="match status" value="1"/>
</dbReference>
<protein>
    <submittedName>
        <fullName evidence="10">Limulus clotting factor C-like</fullName>
    </submittedName>
</protein>
<name>A0ABM1DWP4_PRICU</name>
<feature type="domain" description="Sushi" evidence="8">
    <location>
        <begin position="80"/>
        <end position="141"/>
    </location>
</feature>
<dbReference type="InterPro" id="IPR050127">
    <property type="entry name" value="Serine_Proteases_S1"/>
</dbReference>
<proteinExistence type="predicted"/>
<dbReference type="PROSITE" id="PS50923">
    <property type="entry name" value="SUSHI"/>
    <property type="match status" value="1"/>
</dbReference>
<comment type="caution">
    <text evidence="5">Lacks conserved residue(s) required for the propagation of feature annotation.</text>
</comment>
<dbReference type="SMART" id="SM00020">
    <property type="entry name" value="Tryp_SPc"/>
    <property type="match status" value="1"/>
</dbReference>
<dbReference type="GeneID" id="106806798"/>
<reference evidence="10" key="1">
    <citation type="submission" date="2025-08" db="UniProtKB">
        <authorList>
            <consortium name="RefSeq"/>
        </authorList>
    </citation>
    <scope>IDENTIFICATION</scope>
</reference>
<dbReference type="SMART" id="SM00032">
    <property type="entry name" value="CCP"/>
    <property type="match status" value="1"/>
</dbReference>
<keyword evidence="3 6" id="KW-0720">Serine protease</keyword>
<keyword evidence="9" id="KW-1185">Reference proteome</keyword>
<evidence type="ECO:0000256" key="1">
    <source>
        <dbReference type="ARBA" id="ARBA00022670"/>
    </source>
</evidence>
<dbReference type="InterPro" id="IPR043504">
    <property type="entry name" value="Peptidase_S1_PA_chymotrypsin"/>
</dbReference>
<dbReference type="SUPFAM" id="SSF50494">
    <property type="entry name" value="Trypsin-like serine proteases"/>
    <property type="match status" value="1"/>
</dbReference>
<dbReference type="InterPro" id="IPR009003">
    <property type="entry name" value="Peptidase_S1_PA"/>
</dbReference>
<evidence type="ECO:0000256" key="2">
    <source>
        <dbReference type="ARBA" id="ARBA00022801"/>
    </source>
</evidence>
<evidence type="ECO:0000256" key="5">
    <source>
        <dbReference type="PROSITE-ProRule" id="PRU00302"/>
    </source>
</evidence>
<dbReference type="PROSITE" id="PS00135">
    <property type="entry name" value="TRYPSIN_SER"/>
    <property type="match status" value="1"/>
</dbReference>
<dbReference type="PROSITE" id="PS00134">
    <property type="entry name" value="TRYPSIN_HIS"/>
    <property type="match status" value="1"/>
</dbReference>
<evidence type="ECO:0000259" key="8">
    <source>
        <dbReference type="PROSITE" id="PS50923"/>
    </source>
</evidence>
<keyword evidence="2 6" id="KW-0378">Hydrolase</keyword>
<feature type="domain" description="Peptidase S1" evidence="7">
    <location>
        <begin position="154"/>
        <end position="365"/>
    </location>
</feature>
<dbReference type="InterPro" id="IPR033116">
    <property type="entry name" value="TRYPSIN_SER"/>
</dbReference>
<organism evidence="9 10">
    <name type="scientific">Priapulus caudatus</name>
    <name type="common">Priapulid worm</name>
    <dbReference type="NCBI Taxonomy" id="37621"/>
    <lineage>
        <taxon>Eukaryota</taxon>
        <taxon>Metazoa</taxon>
        <taxon>Ecdysozoa</taxon>
        <taxon>Scalidophora</taxon>
        <taxon>Priapulida</taxon>
        <taxon>Priapulimorpha</taxon>
        <taxon>Priapulimorphida</taxon>
        <taxon>Priapulidae</taxon>
        <taxon>Priapulus</taxon>
    </lineage>
</organism>
<dbReference type="RefSeq" id="XP_014664365.1">
    <property type="nucleotide sequence ID" value="XM_014808879.1"/>
</dbReference>
<dbReference type="Proteomes" id="UP000695022">
    <property type="component" value="Unplaced"/>
</dbReference>
<gene>
    <name evidence="10" type="primary">LOC106806798</name>
</gene>
<evidence type="ECO:0000256" key="3">
    <source>
        <dbReference type="ARBA" id="ARBA00022825"/>
    </source>
</evidence>
<evidence type="ECO:0000313" key="10">
    <source>
        <dbReference type="RefSeq" id="XP_014664365.1"/>
    </source>
</evidence>
<dbReference type="InterPro" id="IPR001314">
    <property type="entry name" value="Peptidase_S1A"/>
</dbReference>
<dbReference type="PROSITE" id="PS50240">
    <property type="entry name" value="TRYPSIN_DOM"/>
    <property type="match status" value="1"/>
</dbReference>
<dbReference type="Pfam" id="PF00084">
    <property type="entry name" value="Sushi"/>
    <property type="match status" value="1"/>
</dbReference>